<proteinExistence type="predicted"/>
<dbReference type="AlphaFoldDB" id="A0A0K1PMS8"/>
<name>A0A0K1PMS8_9BACT</name>
<feature type="transmembrane region" description="Helical" evidence="1">
    <location>
        <begin position="117"/>
        <end position="135"/>
    </location>
</feature>
<feature type="transmembrane region" description="Helical" evidence="1">
    <location>
        <begin position="315"/>
        <end position="331"/>
    </location>
</feature>
<accession>A0A0K1PMS8</accession>
<dbReference type="KEGG" id="llu:AKJ09_01497"/>
<sequence>MNDAASKPWWRRDPSAVLAVAFTAFVLYAMRRRFAIGVDLLDEAFSTALPYRFALGDRPFIDEMNSAQTAGMLLTPFVWSYLKITGSSAGIMAFMRTLFLIFKIGVGATVFSTLRRLVAWPLALVASLFCVVFVPHSIPNLGYNVLGSGFLTMGSFLVARRFLPDGTDRDVGWAGVCHGLATVAYPPLGLPVLVSTLVLVAVAKGSRRSTFVHYAIGGALVAGAVLPLLLRAGWSNLHTMIAYGVWLDPRPPSKLHDIVVGWYRHAPFDLRTLELVTLAAVALKAQPKSAFLVLPILLGSLVFFFPGSVLSHLSIVIYAALLAPAFLLLLHRSAAARTMFFVVWIPSAVAGVVTAYASTNGELNGGIGFFPAAVLFIVYEAMAVDALSRETLARRHLSPVLLAGPALVVAVMLQHFEGSIYRDGPQGLTTMVTSGPFRGLMTSPDRAAFLRDLEDVIKSHETPGGRLLVYYQFPAAHLFSRMRPAGNTAWLMEQADQTALIEHYRRRMTGKGIALKVKTYPGSGTPFFYSTVLDRFLDANEDRLESSARWFTIYSERAPAQP</sequence>
<feature type="transmembrane region" description="Helical" evidence="1">
    <location>
        <begin position="141"/>
        <end position="159"/>
    </location>
</feature>
<feature type="transmembrane region" description="Helical" evidence="1">
    <location>
        <begin position="338"/>
        <end position="357"/>
    </location>
</feature>
<protein>
    <recommendedName>
        <fullName evidence="4">Glycosyltransferase RgtA/B/C/D-like domain-containing protein</fullName>
    </recommendedName>
</protein>
<reference evidence="2 3" key="1">
    <citation type="submission" date="2015-08" db="EMBL/GenBank/DDBJ databases">
        <authorList>
            <person name="Babu N.S."/>
            <person name="Beckwith C.J."/>
            <person name="Beseler K.G."/>
            <person name="Brison A."/>
            <person name="Carone J.V."/>
            <person name="Caskin T.P."/>
            <person name="Diamond M."/>
            <person name="Durham M.E."/>
            <person name="Foxe J.M."/>
            <person name="Go M."/>
            <person name="Henderson B.A."/>
            <person name="Jones I.B."/>
            <person name="McGettigan J.A."/>
            <person name="Micheletti S.J."/>
            <person name="Nasrallah M.E."/>
            <person name="Ortiz D."/>
            <person name="Piller C.R."/>
            <person name="Privatt S.R."/>
            <person name="Schneider S.L."/>
            <person name="Sharp S."/>
            <person name="Smith T.C."/>
            <person name="Stanton J.D."/>
            <person name="Ullery H.E."/>
            <person name="Wilson R.J."/>
            <person name="Serrano M.G."/>
            <person name="Buck G."/>
            <person name="Lee V."/>
            <person name="Wang Y."/>
            <person name="Carvalho R."/>
            <person name="Voegtly L."/>
            <person name="Shi R."/>
            <person name="Duckworth R."/>
            <person name="Johnson A."/>
            <person name="Loviza R."/>
            <person name="Walstead R."/>
            <person name="Shah Z."/>
            <person name="Kiflezghi M."/>
            <person name="Wade K."/>
            <person name="Ball S.L."/>
            <person name="Bradley K.W."/>
            <person name="Asai D.J."/>
            <person name="Bowman C.A."/>
            <person name="Russell D.A."/>
            <person name="Pope W.H."/>
            <person name="Jacobs-Sera D."/>
            <person name="Hendrix R.W."/>
            <person name="Hatfull G.F."/>
        </authorList>
    </citation>
    <scope>NUCLEOTIDE SEQUENCE [LARGE SCALE GENOMIC DNA]</scope>
    <source>
        <strain evidence="2 3">DSM 27648</strain>
    </source>
</reference>
<keyword evidence="3" id="KW-1185">Reference proteome</keyword>
<feature type="transmembrane region" description="Helical" evidence="1">
    <location>
        <begin position="363"/>
        <end position="384"/>
    </location>
</feature>
<feature type="transmembrane region" description="Helical" evidence="1">
    <location>
        <begin position="81"/>
        <end position="105"/>
    </location>
</feature>
<feature type="transmembrane region" description="Helical" evidence="1">
    <location>
        <begin position="396"/>
        <end position="416"/>
    </location>
</feature>
<evidence type="ECO:0000313" key="3">
    <source>
        <dbReference type="Proteomes" id="UP000064967"/>
    </source>
</evidence>
<keyword evidence="1" id="KW-0472">Membrane</keyword>
<dbReference type="Proteomes" id="UP000064967">
    <property type="component" value="Chromosome"/>
</dbReference>
<keyword evidence="1" id="KW-1133">Transmembrane helix</keyword>
<dbReference type="OrthoDB" id="4848238at2"/>
<evidence type="ECO:0000313" key="2">
    <source>
        <dbReference type="EMBL" id="AKU94833.1"/>
    </source>
</evidence>
<feature type="transmembrane region" description="Helical" evidence="1">
    <location>
        <begin position="171"/>
        <end position="199"/>
    </location>
</feature>
<evidence type="ECO:0000256" key="1">
    <source>
        <dbReference type="SAM" id="Phobius"/>
    </source>
</evidence>
<keyword evidence="1" id="KW-0812">Transmembrane</keyword>
<dbReference type="RefSeq" id="WP_146646378.1">
    <property type="nucleotide sequence ID" value="NZ_CP012333.1"/>
</dbReference>
<evidence type="ECO:0008006" key="4">
    <source>
        <dbReference type="Google" id="ProtNLM"/>
    </source>
</evidence>
<dbReference type="EMBL" id="CP012333">
    <property type="protein sequence ID" value="AKU94833.1"/>
    <property type="molecule type" value="Genomic_DNA"/>
</dbReference>
<gene>
    <name evidence="2" type="ORF">AKJ09_01497</name>
</gene>
<dbReference type="STRING" id="1391654.AKJ09_01497"/>
<organism evidence="2 3">
    <name type="scientific">Labilithrix luteola</name>
    <dbReference type="NCBI Taxonomy" id="1391654"/>
    <lineage>
        <taxon>Bacteria</taxon>
        <taxon>Pseudomonadati</taxon>
        <taxon>Myxococcota</taxon>
        <taxon>Polyangia</taxon>
        <taxon>Polyangiales</taxon>
        <taxon>Labilitrichaceae</taxon>
        <taxon>Labilithrix</taxon>
    </lineage>
</organism>
<feature type="transmembrane region" description="Helical" evidence="1">
    <location>
        <begin position="211"/>
        <end position="230"/>
    </location>
</feature>